<protein>
    <submittedName>
        <fullName evidence="1">Uncharacterized protein</fullName>
    </submittedName>
</protein>
<gene>
    <name evidence="1" type="ORF">HanXRQr2_Chr02g0079471</name>
</gene>
<dbReference type="Proteomes" id="UP000215914">
    <property type="component" value="Unassembled WGS sequence"/>
</dbReference>
<sequence length="88" mass="9868">MQTGTITSMATTWAMVSTPSIRLLLKRFLKLSMKKGSILKNYKSLRERTSRGVLGFYSNDGILSGILVACGIRIKYEWPCMLASFCII</sequence>
<dbReference type="Gramene" id="mRNA:HanXRQr2_Chr02g0079471">
    <property type="protein sequence ID" value="CDS:HanXRQr2_Chr02g0079471.1"/>
    <property type="gene ID" value="HanXRQr2_Chr02g0079471"/>
</dbReference>
<evidence type="ECO:0000313" key="2">
    <source>
        <dbReference type="Proteomes" id="UP000215914"/>
    </source>
</evidence>
<evidence type="ECO:0000313" key="1">
    <source>
        <dbReference type="EMBL" id="KAF5819601.1"/>
    </source>
</evidence>
<dbReference type="EMBL" id="MNCJ02000317">
    <property type="protein sequence ID" value="KAF5819601.1"/>
    <property type="molecule type" value="Genomic_DNA"/>
</dbReference>
<accession>A0A9K3JQW7</accession>
<reference evidence="1" key="1">
    <citation type="journal article" date="2017" name="Nature">
        <title>The sunflower genome provides insights into oil metabolism, flowering and Asterid evolution.</title>
        <authorList>
            <person name="Badouin H."/>
            <person name="Gouzy J."/>
            <person name="Grassa C.J."/>
            <person name="Murat F."/>
            <person name="Staton S.E."/>
            <person name="Cottret L."/>
            <person name="Lelandais-Briere C."/>
            <person name="Owens G.L."/>
            <person name="Carrere S."/>
            <person name="Mayjonade B."/>
            <person name="Legrand L."/>
            <person name="Gill N."/>
            <person name="Kane N.C."/>
            <person name="Bowers J.E."/>
            <person name="Hubner S."/>
            <person name="Bellec A."/>
            <person name="Berard A."/>
            <person name="Berges H."/>
            <person name="Blanchet N."/>
            <person name="Boniface M.C."/>
            <person name="Brunel D."/>
            <person name="Catrice O."/>
            <person name="Chaidir N."/>
            <person name="Claudel C."/>
            <person name="Donnadieu C."/>
            <person name="Faraut T."/>
            <person name="Fievet G."/>
            <person name="Helmstetter N."/>
            <person name="King M."/>
            <person name="Knapp S.J."/>
            <person name="Lai Z."/>
            <person name="Le Paslier M.C."/>
            <person name="Lippi Y."/>
            <person name="Lorenzon L."/>
            <person name="Mandel J.R."/>
            <person name="Marage G."/>
            <person name="Marchand G."/>
            <person name="Marquand E."/>
            <person name="Bret-Mestries E."/>
            <person name="Morien E."/>
            <person name="Nambeesan S."/>
            <person name="Nguyen T."/>
            <person name="Pegot-Espagnet P."/>
            <person name="Pouilly N."/>
            <person name="Raftis F."/>
            <person name="Sallet E."/>
            <person name="Schiex T."/>
            <person name="Thomas J."/>
            <person name="Vandecasteele C."/>
            <person name="Vares D."/>
            <person name="Vear F."/>
            <person name="Vautrin S."/>
            <person name="Crespi M."/>
            <person name="Mangin B."/>
            <person name="Burke J.M."/>
            <person name="Salse J."/>
            <person name="Munos S."/>
            <person name="Vincourt P."/>
            <person name="Rieseberg L.H."/>
            <person name="Langlade N.B."/>
        </authorList>
    </citation>
    <scope>NUCLEOTIDE SEQUENCE</scope>
    <source>
        <tissue evidence="1">Leaves</tissue>
    </source>
</reference>
<dbReference type="AlphaFoldDB" id="A0A9K3JQW7"/>
<comment type="caution">
    <text evidence="1">The sequence shown here is derived from an EMBL/GenBank/DDBJ whole genome shotgun (WGS) entry which is preliminary data.</text>
</comment>
<reference evidence="1" key="2">
    <citation type="submission" date="2020-06" db="EMBL/GenBank/DDBJ databases">
        <title>Helianthus annuus Genome sequencing and assembly Release 2.</title>
        <authorList>
            <person name="Gouzy J."/>
            <person name="Langlade N."/>
            <person name="Munos S."/>
        </authorList>
    </citation>
    <scope>NUCLEOTIDE SEQUENCE</scope>
    <source>
        <tissue evidence="1">Leaves</tissue>
    </source>
</reference>
<organism evidence="1 2">
    <name type="scientific">Helianthus annuus</name>
    <name type="common">Common sunflower</name>
    <dbReference type="NCBI Taxonomy" id="4232"/>
    <lineage>
        <taxon>Eukaryota</taxon>
        <taxon>Viridiplantae</taxon>
        <taxon>Streptophyta</taxon>
        <taxon>Embryophyta</taxon>
        <taxon>Tracheophyta</taxon>
        <taxon>Spermatophyta</taxon>
        <taxon>Magnoliopsida</taxon>
        <taxon>eudicotyledons</taxon>
        <taxon>Gunneridae</taxon>
        <taxon>Pentapetalae</taxon>
        <taxon>asterids</taxon>
        <taxon>campanulids</taxon>
        <taxon>Asterales</taxon>
        <taxon>Asteraceae</taxon>
        <taxon>Asteroideae</taxon>
        <taxon>Heliantheae alliance</taxon>
        <taxon>Heliantheae</taxon>
        <taxon>Helianthus</taxon>
    </lineage>
</organism>
<proteinExistence type="predicted"/>
<keyword evidence="2" id="KW-1185">Reference proteome</keyword>
<name>A0A9K3JQW7_HELAN</name>